<reference evidence="2" key="1">
    <citation type="journal article" date="2022" name="Mol. Ecol. Resour.">
        <title>The genomes of chicory, endive, great burdock and yacon provide insights into Asteraceae palaeo-polyploidization history and plant inulin production.</title>
        <authorList>
            <person name="Fan W."/>
            <person name="Wang S."/>
            <person name="Wang H."/>
            <person name="Wang A."/>
            <person name="Jiang F."/>
            <person name="Liu H."/>
            <person name="Zhao H."/>
            <person name="Xu D."/>
            <person name="Zhang Y."/>
        </authorList>
    </citation>
    <scope>NUCLEOTIDE SEQUENCE [LARGE SCALE GENOMIC DNA]</scope>
    <source>
        <strain evidence="2">cv. Punajuju</strain>
    </source>
</reference>
<dbReference type="EMBL" id="CM042014">
    <property type="protein sequence ID" value="KAI3722604.1"/>
    <property type="molecule type" value="Genomic_DNA"/>
</dbReference>
<organism evidence="1 2">
    <name type="scientific">Cichorium intybus</name>
    <name type="common">Chicory</name>
    <dbReference type="NCBI Taxonomy" id="13427"/>
    <lineage>
        <taxon>Eukaryota</taxon>
        <taxon>Viridiplantae</taxon>
        <taxon>Streptophyta</taxon>
        <taxon>Embryophyta</taxon>
        <taxon>Tracheophyta</taxon>
        <taxon>Spermatophyta</taxon>
        <taxon>Magnoliopsida</taxon>
        <taxon>eudicotyledons</taxon>
        <taxon>Gunneridae</taxon>
        <taxon>Pentapetalae</taxon>
        <taxon>asterids</taxon>
        <taxon>campanulids</taxon>
        <taxon>Asterales</taxon>
        <taxon>Asteraceae</taxon>
        <taxon>Cichorioideae</taxon>
        <taxon>Cichorieae</taxon>
        <taxon>Cichoriinae</taxon>
        <taxon>Cichorium</taxon>
    </lineage>
</organism>
<proteinExistence type="predicted"/>
<sequence length="157" mass="17102">MRREVVAVIGGCSGDGDWFHGRIMVRSMKNNESGLNPNPDLALASRDYIWSEAEKKSACLKIGVFEDVRRSVLNPLLSGFENLRPAIFFPELSMEVGVDNSPEIVGVAMEFPVVDGAGLSSPPTLPPRLRRRLTETKASPQPQAASILQASFTDCLS</sequence>
<evidence type="ECO:0000313" key="2">
    <source>
        <dbReference type="Proteomes" id="UP001055811"/>
    </source>
</evidence>
<gene>
    <name evidence="1" type="ORF">L2E82_33645</name>
</gene>
<protein>
    <submittedName>
        <fullName evidence="1">Uncharacterized protein</fullName>
    </submittedName>
</protein>
<accession>A0ACB9BL40</accession>
<keyword evidence="2" id="KW-1185">Reference proteome</keyword>
<name>A0ACB9BL40_CICIN</name>
<reference evidence="1 2" key="2">
    <citation type="journal article" date="2022" name="Mol. Ecol. Resour.">
        <title>The genomes of chicory, endive, great burdock and yacon provide insights into Asteraceae paleo-polyploidization history and plant inulin production.</title>
        <authorList>
            <person name="Fan W."/>
            <person name="Wang S."/>
            <person name="Wang H."/>
            <person name="Wang A."/>
            <person name="Jiang F."/>
            <person name="Liu H."/>
            <person name="Zhao H."/>
            <person name="Xu D."/>
            <person name="Zhang Y."/>
        </authorList>
    </citation>
    <scope>NUCLEOTIDE SEQUENCE [LARGE SCALE GENOMIC DNA]</scope>
    <source>
        <strain evidence="2">cv. Punajuju</strain>
        <tissue evidence="1">Leaves</tissue>
    </source>
</reference>
<dbReference type="Proteomes" id="UP001055811">
    <property type="component" value="Linkage Group LG06"/>
</dbReference>
<evidence type="ECO:0000313" key="1">
    <source>
        <dbReference type="EMBL" id="KAI3722604.1"/>
    </source>
</evidence>
<comment type="caution">
    <text evidence="1">The sequence shown here is derived from an EMBL/GenBank/DDBJ whole genome shotgun (WGS) entry which is preliminary data.</text>
</comment>